<dbReference type="HOGENOM" id="CLU_061288_15_0_1"/>
<keyword evidence="11" id="KW-1185">Reference proteome</keyword>
<dbReference type="PROSITE" id="PS50222">
    <property type="entry name" value="EF_HAND_2"/>
    <property type="match status" value="2"/>
</dbReference>
<keyword evidence="3" id="KW-0677">Repeat</keyword>
<dbReference type="PaxDb" id="3880-AES70458"/>
<dbReference type="STRING" id="3880.Q8LKW5"/>
<accession>Q8LKW5</accession>
<evidence type="ECO:0000259" key="5">
    <source>
        <dbReference type="PROSITE" id="PS50222"/>
    </source>
</evidence>
<dbReference type="SUPFAM" id="SSF47473">
    <property type="entry name" value="EF-hand"/>
    <property type="match status" value="1"/>
</dbReference>
<reference evidence="9" key="6">
    <citation type="journal article" date="2018" name="Nat. Plants">
        <title>Whole-genome landscape of Medicago truncatula symbiotic genes.</title>
        <authorList>
            <person name="Pecrix Y."/>
            <person name="Gamas P."/>
            <person name="Carrere S."/>
        </authorList>
    </citation>
    <scope>NUCLEOTIDE SEQUENCE</scope>
    <source>
        <tissue evidence="9">Leaves</tissue>
    </source>
</reference>
<reference evidence="6" key="1">
    <citation type="journal article" date="2002" name="Plant Physiol.">
        <title>Genome-wide identification of nodule-specific transcripts in the model legume Medicago truncatula.</title>
        <authorList>
            <person name="Fedorova M."/>
            <person name="van de Mortel J."/>
            <person name="Matsumoto P.A."/>
            <person name="Cho J."/>
            <person name="Town C.D."/>
            <person name="VandenBosch K.A."/>
            <person name="Gantt J.S."/>
            <person name="Vance C.P."/>
        </authorList>
    </citation>
    <scope>NUCLEOTIDE SEQUENCE</scope>
</reference>
<dbReference type="PROSITE" id="PS00018">
    <property type="entry name" value="EF_HAND_1"/>
    <property type="match status" value="1"/>
</dbReference>
<dbReference type="EMBL" id="AF494215">
    <property type="protein sequence ID" value="AAM81198.1"/>
    <property type="molecule type" value="mRNA"/>
</dbReference>
<feature type="domain" description="EF-hand" evidence="5">
    <location>
        <begin position="48"/>
        <end position="83"/>
    </location>
</feature>
<evidence type="ECO:0000313" key="8">
    <source>
        <dbReference type="EMBL" id="AFK37961.1"/>
    </source>
</evidence>
<evidence type="ECO:0000256" key="2">
    <source>
        <dbReference type="ARBA" id="ARBA00022723"/>
    </source>
</evidence>
<evidence type="ECO:0000313" key="9">
    <source>
        <dbReference type="EMBL" id="RHN67229.1"/>
    </source>
</evidence>
<gene>
    <name evidence="7" type="ordered locus">MTR_3g055490</name>
    <name evidence="9" type="ORF">MtrunA17_Chr3g0100471</name>
</gene>
<name>Q8LKW5_MEDTR</name>
<reference evidence="8" key="3">
    <citation type="submission" date="2012-05" db="EMBL/GenBank/DDBJ databases">
        <authorList>
            <person name="Krishnakumar V."/>
            <person name="Cheung F."/>
            <person name="Xiao Y."/>
            <person name="Chan A."/>
            <person name="Moskal W.A."/>
            <person name="Town C.D."/>
        </authorList>
    </citation>
    <scope>NUCLEOTIDE SEQUENCE</scope>
</reference>
<evidence type="ECO:0000313" key="7">
    <source>
        <dbReference type="EMBL" id="AES70458.1"/>
    </source>
</evidence>
<dbReference type="InterPro" id="IPR018247">
    <property type="entry name" value="EF_Hand_1_Ca_BS"/>
</dbReference>
<dbReference type="EMBL" id="PSQE01000003">
    <property type="protein sequence ID" value="RHN67229.1"/>
    <property type="molecule type" value="Genomic_DNA"/>
</dbReference>
<evidence type="ECO:0000313" key="11">
    <source>
        <dbReference type="Proteomes" id="UP000002051"/>
    </source>
</evidence>
<keyword evidence="2" id="KW-0479">Metal-binding</keyword>
<protein>
    <submittedName>
        <fullName evidence="6">Calmodulin-like protein 4</fullName>
    </submittedName>
    <submittedName>
        <fullName evidence="7">EF-hand pair protein</fullName>
    </submittedName>
    <submittedName>
        <fullName evidence="9">Putative EF-hand domain pair protein</fullName>
    </submittedName>
</protein>
<dbReference type="Proteomes" id="UP000265566">
    <property type="component" value="Chromosome 3"/>
</dbReference>
<organism evidence="6">
    <name type="scientific">Medicago truncatula</name>
    <name type="common">Barrel medic</name>
    <name type="synonym">Medicago tribuloides</name>
    <dbReference type="NCBI Taxonomy" id="3880"/>
    <lineage>
        <taxon>Eukaryota</taxon>
        <taxon>Viridiplantae</taxon>
        <taxon>Streptophyta</taxon>
        <taxon>Embryophyta</taxon>
        <taxon>Tracheophyta</taxon>
        <taxon>Spermatophyta</taxon>
        <taxon>Magnoliopsida</taxon>
        <taxon>eudicotyledons</taxon>
        <taxon>Gunneridae</taxon>
        <taxon>Pentapetalae</taxon>
        <taxon>rosids</taxon>
        <taxon>fabids</taxon>
        <taxon>Fabales</taxon>
        <taxon>Fabaceae</taxon>
        <taxon>Papilionoideae</taxon>
        <taxon>50 kb inversion clade</taxon>
        <taxon>NPAAA clade</taxon>
        <taxon>Hologalegina</taxon>
        <taxon>IRL clade</taxon>
        <taxon>Trifolieae</taxon>
        <taxon>Medicago</taxon>
    </lineage>
</organism>
<evidence type="ECO:0000256" key="4">
    <source>
        <dbReference type="ARBA" id="ARBA00022837"/>
    </source>
</evidence>
<dbReference type="SMART" id="SM00054">
    <property type="entry name" value="EFh"/>
    <property type="match status" value="2"/>
</dbReference>
<keyword evidence="4" id="KW-0106">Calcium</keyword>
<dbReference type="OMA" id="CSINDKN"/>
<reference evidence="7 11" key="2">
    <citation type="journal article" date="2011" name="Nature">
        <title>The Medicago genome provides insight into the evolution of rhizobial symbioses.</title>
        <authorList>
            <person name="Young N.D."/>
            <person name="Debelle F."/>
            <person name="Oldroyd G.E."/>
            <person name="Geurts R."/>
            <person name="Cannon S.B."/>
            <person name="Udvardi M.K."/>
            <person name="Benedito V.A."/>
            <person name="Mayer K.F."/>
            <person name="Gouzy J."/>
            <person name="Schoof H."/>
            <person name="Van de Peer Y."/>
            <person name="Proost S."/>
            <person name="Cook D.R."/>
            <person name="Meyers B.C."/>
            <person name="Spannagl M."/>
            <person name="Cheung F."/>
            <person name="De Mita S."/>
            <person name="Krishnakumar V."/>
            <person name="Gundlach H."/>
            <person name="Zhou S."/>
            <person name="Mudge J."/>
            <person name="Bharti A.K."/>
            <person name="Murray J.D."/>
            <person name="Naoumkina M.A."/>
            <person name="Rosen B."/>
            <person name="Silverstein K.A."/>
            <person name="Tang H."/>
            <person name="Rombauts S."/>
            <person name="Zhao P.X."/>
            <person name="Zhou P."/>
            <person name="Barbe V."/>
            <person name="Bardou P."/>
            <person name="Bechner M."/>
            <person name="Bellec A."/>
            <person name="Berger A."/>
            <person name="Berges H."/>
            <person name="Bidwell S."/>
            <person name="Bisseling T."/>
            <person name="Choisne N."/>
            <person name="Couloux A."/>
            <person name="Denny R."/>
            <person name="Deshpande S."/>
            <person name="Dai X."/>
            <person name="Doyle J.J."/>
            <person name="Dudez A.M."/>
            <person name="Farmer A.D."/>
            <person name="Fouteau S."/>
            <person name="Franken C."/>
            <person name="Gibelin C."/>
            <person name="Gish J."/>
            <person name="Goldstein S."/>
            <person name="Gonzalez A.J."/>
            <person name="Green P.J."/>
            <person name="Hallab A."/>
            <person name="Hartog M."/>
            <person name="Hua A."/>
            <person name="Humphray S.J."/>
            <person name="Jeong D.H."/>
            <person name="Jing Y."/>
            <person name="Jocker A."/>
            <person name="Kenton S.M."/>
            <person name="Kim D.J."/>
            <person name="Klee K."/>
            <person name="Lai H."/>
            <person name="Lang C."/>
            <person name="Lin S."/>
            <person name="Macmil S.L."/>
            <person name="Magdelenat G."/>
            <person name="Matthews L."/>
            <person name="McCorrison J."/>
            <person name="Monaghan E.L."/>
            <person name="Mun J.H."/>
            <person name="Najar F.Z."/>
            <person name="Nicholson C."/>
            <person name="Noirot C."/>
            <person name="O'Bleness M."/>
            <person name="Paule C.R."/>
            <person name="Poulain J."/>
            <person name="Prion F."/>
            <person name="Qin B."/>
            <person name="Qu C."/>
            <person name="Retzel E.F."/>
            <person name="Riddle C."/>
            <person name="Sallet E."/>
            <person name="Samain S."/>
            <person name="Samson N."/>
            <person name="Sanders I."/>
            <person name="Saurat O."/>
            <person name="Scarpelli C."/>
            <person name="Schiex T."/>
            <person name="Segurens B."/>
            <person name="Severin A.J."/>
            <person name="Sherrier D.J."/>
            <person name="Shi R."/>
            <person name="Sims S."/>
            <person name="Singer S.R."/>
            <person name="Sinharoy S."/>
            <person name="Sterck L."/>
            <person name="Viollet A."/>
            <person name="Wang B.B."/>
            <person name="Wang K."/>
            <person name="Wang M."/>
            <person name="Wang X."/>
            <person name="Warfsmann J."/>
            <person name="Weissenbach J."/>
            <person name="White D.D."/>
            <person name="White J.D."/>
            <person name="Wiley G.B."/>
            <person name="Wincker P."/>
            <person name="Xing Y."/>
            <person name="Yang L."/>
            <person name="Yao Z."/>
            <person name="Ying F."/>
            <person name="Zhai J."/>
            <person name="Zhou L."/>
            <person name="Zuber A."/>
            <person name="Denarie J."/>
            <person name="Dixon R.A."/>
            <person name="May G.D."/>
            <person name="Schwartz D.C."/>
            <person name="Rogers J."/>
            <person name="Quetier F."/>
            <person name="Town C.D."/>
            <person name="Roe B.A."/>
        </authorList>
    </citation>
    <scope>NUCLEOTIDE SEQUENCE [LARGE SCALE GENOMIC DNA]</scope>
    <source>
        <strain evidence="7">A17</strain>
        <strain evidence="10 11">cv. Jemalong A17</strain>
    </source>
</reference>
<reference evidence="7 11" key="4">
    <citation type="journal article" date="2014" name="BMC Genomics">
        <title>An improved genome release (version Mt4.0) for the model legume Medicago truncatula.</title>
        <authorList>
            <person name="Tang H."/>
            <person name="Krishnakumar V."/>
            <person name="Bidwell S."/>
            <person name="Rosen B."/>
            <person name="Chan A."/>
            <person name="Zhou S."/>
            <person name="Gentzbittel L."/>
            <person name="Childs K.L."/>
            <person name="Yandell M."/>
            <person name="Gundlach H."/>
            <person name="Mayer K.F."/>
            <person name="Schwartz D.C."/>
            <person name="Town C.D."/>
        </authorList>
    </citation>
    <scope>GENOME REANNOTATION</scope>
    <source>
        <strain evidence="10 11">cv. Jemalong A17</strain>
    </source>
</reference>
<dbReference type="GO" id="GO:0005509">
    <property type="term" value="F:calcium ion binding"/>
    <property type="evidence" value="ECO:0007669"/>
    <property type="project" value="InterPro"/>
</dbReference>
<dbReference type="Pfam" id="PF13499">
    <property type="entry name" value="EF-hand_7"/>
    <property type="match status" value="1"/>
</dbReference>
<dbReference type="EMBL" id="CM001219">
    <property type="protein sequence ID" value="AES70458.1"/>
    <property type="molecule type" value="Genomic_DNA"/>
</dbReference>
<dbReference type="eggNOG" id="KOG0027">
    <property type="taxonomic scope" value="Eukaryota"/>
</dbReference>
<dbReference type="FunFam" id="1.10.238.10:FF:000527">
    <property type="entry name" value="Calmodulin-3"/>
    <property type="match status" value="1"/>
</dbReference>
<sequence>MDHSKLYLFLGFGLYVISSSQILADSYVPLTLTIEPNLPPMDDQLNDKQVSEFKKAFNLFDKDGDGCISAKEFGTLMWSLGQNPTEFDLLATMNKFDTDGNSVIDFSEFLNLAARM</sequence>
<dbReference type="InterPro" id="IPR011992">
    <property type="entry name" value="EF-hand-dom_pair"/>
</dbReference>
<dbReference type="Gramene" id="rna15395">
    <property type="protein sequence ID" value="RHN67229.1"/>
    <property type="gene ID" value="gene15395"/>
</dbReference>
<dbReference type="Gene3D" id="1.10.238.10">
    <property type="entry name" value="EF-hand"/>
    <property type="match status" value="1"/>
</dbReference>
<dbReference type="EMBL" id="BT138166">
    <property type="protein sequence ID" value="AFK37961.1"/>
    <property type="molecule type" value="mRNA"/>
</dbReference>
<dbReference type="EnsemblPlants" id="AES70458">
    <property type="protein sequence ID" value="AES70458"/>
    <property type="gene ID" value="MTR_3g055490"/>
</dbReference>
<dbReference type="PANTHER" id="PTHR23048:SF53">
    <property type="entry name" value="CALMODULIN"/>
    <property type="match status" value="1"/>
</dbReference>
<evidence type="ECO:0000313" key="10">
    <source>
        <dbReference type="EnsemblPlants" id="AES70458"/>
    </source>
</evidence>
<dbReference type="AlphaFoldDB" id="Q8LKW5"/>
<proteinExistence type="evidence at transcript level"/>
<feature type="domain" description="EF-hand" evidence="5">
    <location>
        <begin position="84"/>
        <end position="116"/>
    </location>
</feature>
<dbReference type="CDD" id="cd00051">
    <property type="entry name" value="EFh"/>
    <property type="match status" value="1"/>
</dbReference>
<comment type="similarity">
    <text evidence="1">Belongs to the calmodulin family.</text>
</comment>
<dbReference type="Proteomes" id="UP000002051">
    <property type="component" value="Chromosome 3"/>
</dbReference>
<reference evidence="10" key="5">
    <citation type="submission" date="2015-04" db="UniProtKB">
        <authorList>
            <consortium name="EnsemblPlants"/>
        </authorList>
    </citation>
    <scope>IDENTIFICATION</scope>
    <source>
        <strain evidence="10">cv. Jemalong A17</strain>
    </source>
</reference>
<dbReference type="InterPro" id="IPR050230">
    <property type="entry name" value="CALM/Myosin/TropC-like"/>
</dbReference>
<evidence type="ECO:0000313" key="6">
    <source>
        <dbReference type="EMBL" id="AAM81198.1"/>
    </source>
</evidence>
<dbReference type="PANTHER" id="PTHR23048">
    <property type="entry name" value="MYOSIN LIGHT CHAIN 1, 3"/>
    <property type="match status" value="1"/>
</dbReference>
<dbReference type="InterPro" id="IPR002048">
    <property type="entry name" value="EF_hand_dom"/>
</dbReference>
<evidence type="ECO:0000256" key="3">
    <source>
        <dbReference type="ARBA" id="ARBA00022737"/>
    </source>
</evidence>
<evidence type="ECO:0000256" key="1">
    <source>
        <dbReference type="ARBA" id="ARBA00009763"/>
    </source>
</evidence>